<evidence type="ECO:0000313" key="2">
    <source>
        <dbReference type="Proteomes" id="UP000790377"/>
    </source>
</evidence>
<comment type="caution">
    <text evidence="1">The sequence shown here is derived from an EMBL/GenBank/DDBJ whole genome shotgun (WGS) entry which is preliminary data.</text>
</comment>
<sequence length="578" mass="65785">MSSQTPITTLSPELRTRLKEHTEALLAEIINTNLQTRFVQEFDGLKKFRDAIKQLKDRSAHEVLECHRDCVPITNYGTYEPFISRFLAEPCREEDVQDLLSPGLPFFIAKSSGTSGKAAKLFPKYHHLVGAPPSRKKACHITSMTYLRVIDVIRNEGESTKVIVTISSSGRVRMQHGLGIEKDPEMIKTTLPDTTSPIVVGHIRNYRSYLLMHALFALAEEELAFFYAIYSTLFLDLIMFMEEEWLTLLNSIENGTIPDLEDTHHVREYLEPKLLPNPPRAQKLREIGESKADPGWLFRIWPQLEQVVCVVTGLFATTVPKMRHYLGPEILINSKAIGASEGYIGVSYSFTDLNLFKLATKEFIEYLDITKDPSPANLVPAGWQLETGRKYEVFLTTRDGLWRYRLEDVIEVAGFDPVDGMPLLRYVERLNRDLRLSAGVSITETQIIAGILAGQKSLGKVKEFTVIIDERASLRRFGYFVELQDALKPNAHLALHEVRDELRRINYNVDLNLSDKTTGEPTIRILKPGTFSEYRQWRVGIANTAAGQTKVPVFVTDEATKEWLKERVMHELLYPAED</sequence>
<proteinExistence type="predicted"/>
<organism evidence="1 2">
    <name type="scientific">Hygrophoropsis aurantiaca</name>
    <dbReference type="NCBI Taxonomy" id="72124"/>
    <lineage>
        <taxon>Eukaryota</taxon>
        <taxon>Fungi</taxon>
        <taxon>Dikarya</taxon>
        <taxon>Basidiomycota</taxon>
        <taxon>Agaricomycotina</taxon>
        <taxon>Agaricomycetes</taxon>
        <taxon>Agaricomycetidae</taxon>
        <taxon>Boletales</taxon>
        <taxon>Coniophorineae</taxon>
        <taxon>Hygrophoropsidaceae</taxon>
        <taxon>Hygrophoropsis</taxon>
    </lineage>
</organism>
<dbReference type="Proteomes" id="UP000790377">
    <property type="component" value="Unassembled WGS sequence"/>
</dbReference>
<gene>
    <name evidence="1" type="ORF">BJ138DRAFT_1127809</name>
</gene>
<accession>A0ACB8A7T2</accession>
<name>A0ACB8A7T2_9AGAM</name>
<dbReference type="EMBL" id="MU267769">
    <property type="protein sequence ID" value="KAH7909282.1"/>
    <property type="molecule type" value="Genomic_DNA"/>
</dbReference>
<evidence type="ECO:0000313" key="1">
    <source>
        <dbReference type="EMBL" id="KAH7909282.1"/>
    </source>
</evidence>
<keyword evidence="2" id="KW-1185">Reference proteome</keyword>
<reference evidence="1" key="1">
    <citation type="journal article" date="2021" name="New Phytol.">
        <title>Evolutionary innovations through gain and loss of genes in the ectomycorrhizal Boletales.</title>
        <authorList>
            <person name="Wu G."/>
            <person name="Miyauchi S."/>
            <person name="Morin E."/>
            <person name="Kuo A."/>
            <person name="Drula E."/>
            <person name="Varga T."/>
            <person name="Kohler A."/>
            <person name="Feng B."/>
            <person name="Cao Y."/>
            <person name="Lipzen A."/>
            <person name="Daum C."/>
            <person name="Hundley H."/>
            <person name="Pangilinan J."/>
            <person name="Johnson J."/>
            <person name="Barry K."/>
            <person name="LaButti K."/>
            <person name="Ng V."/>
            <person name="Ahrendt S."/>
            <person name="Min B."/>
            <person name="Choi I.G."/>
            <person name="Park H."/>
            <person name="Plett J.M."/>
            <person name="Magnuson J."/>
            <person name="Spatafora J.W."/>
            <person name="Nagy L.G."/>
            <person name="Henrissat B."/>
            <person name="Grigoriev I.V."/>
            <person name="Yang Z.L."/>
            <person name="Xu J."/>
            <person name="Martin F.M."/>
        </authorList>
    </citation>
    <scope>NUCLEOTIDE SEQUENCE</scope>
    <source>
        <strain evidence="1">ATCC 28755</strain>
    </source>
</reference>
<protein>
    <submittedName>
        <fullName evidence="1">GH3 auxin-responsive promoter</fullName>
    </submittedName>
</protein>